<dbReference type="GO" id="GO:0006887">
    <property type="term" value="P:exocytosis"/>
    <property type="evidence" value="ECO:0007669"/>
    <property type="project" value="TreeGrafter"/>
</dbReference>
<evidence type="ECO:0000313" key="4">
    <source>
        <dbReference type="EMBL" id="VDN06925.1"/>
    </source>
</evidence>
<gene>
    <name evidence="4" type="ORF">TCLT_LOCUS9302</name>
</gene>
<dbReference type="PANTHER" id="PTHR13015">
    <property type="entry name" value="PROTEIN AD-016-RELATED"/>
    <property type="match status" value="1"/>
</dbReference>
<sequence>MVESVMNLTMAVDLSKVEPLNKKHIVAFVNHFLMRNVELLNSFVSNAETRIIELEKRMSRVEVDLKLLEVRIDSISGLPLITSSKEESSVPTKTSENLVPNKNRMKNETKVAGMNSKFMTDADKIEVADSKESSGDAKHCFHVRDDPRYAVYFKMLRMGVPECAVKQKMVSEGVDPTLLQTPDAVTDVPQNMPTVEQEVEDDHNSTSSLSDD</sequence>
<evidence type="ECO:0000313" key="5">
    <source>
        <dbReference type="Proteomes" id="UP000276776"/>
    </source>
</evidence>
<dbReference type="InterPro" id="IPR019309">
    <property type="entry name" value="WASHC3"/>
</dbReference>
<dbReference type="AlphaFoldDB" id="A0A0N5D889"/>
<keyword evidence="5" id="KW-1185">Reference proteome</keyword>
<dbReference type="WBParaSite" id="TCLT_0000931301-mRNA-1">
    <property type="protein sequence ID" value="TCLT_0000931301-mRNA-1"/>
    <property type="gene ID" value="TCLT_0000931301"/>
</dbReference>
<comment type="similarity">
    <text evidence="1">Belongs to the CCDC53 family.</text>
</comment>
<evidence type="ECO:0000256" key="3">
    <source>
        <dbReference type="SAM" id="MobiDB-lite"/>
    </source>
</evidence>
<dbReference type="OrthoDB" id="268027at2759"/>
<dbReference type="Pfam" id="PF10152">
    <property type="entry name" value="CCDC53"/>
    <property type="match status" value="1"/>
</dbReference>
<protein>
    <submittedName>
        <fullName evidence="6">Coiled-coil domain-containing protein 53</fullName>
    </submittedName>
</protein>
<dbReference type="GO" id="GO:0030041">
    <property type="term" value="P:actin filament polymerization"/>
    <property type="evidence" value="ECO:0007669"/>
    <property type="project" value="TreeGrafter"/>
</dbReference>
<dbReference type="EMBL" id="UYYF01004768">
    <property type="protein sequence ID" value="VDN06925.1"/>
    <property type="molecule type" value="Genomic_DNA"/>
</dbReference>
<reference evidence="4 5" key="2">
    <citation type="submission" date="2018-11" db="EMBL/GenBank/DDBJ databases">
        <authorList>
            <consortium name="Pathogen Informatics"/>
        </authorList>
    </citation>
    <scope>NUCLEOTIDE SEQUENCE [LARGE SCALE GENOMIC DNA]</scope>
</reference>
<proteinExistence type="inferred from homology"/>
<feature type="region of interest" description="Disordered" evidence="3">
    <location>
        <begin position="180"/>
        <end position="212"/>
    </location>
</feature>
<dbReference type="PANTHER" id="PTHR13015:SF0">
    <property type="entry name" value="WASH COMPLEX SUBUNIT 3"/>
    <property type="match status" value="1"/>
</dbReference>
<keyword evidence="2" id="KW-0175">Coiled coil</keyword>
<evidence type="ECO:0000256" key="2">
    <source>
        <dbReference type="SAM" id="Coils"/>
    </source>
</evidence>
<dbReference type="STRING" id="103827.A0A0N5D889"/>
<name>A0A0N5D889_THECL</name>
<reference evidence="6" key="1">
    <citation type="submission" date="2017-02" db="UniProtKB">
        <authorList>
            <consortium name="WormBaseParasite"/>
        </authorList>
    </citation>
    <scope>IDENTIFICATION</scope>
</reference>
<feature type="coiled-coil region" evidence="2">
    <location>
        <begin position="44"/>
        <end position="71"/>
    </location>
</feature>
<dbReference type="Gene3D" id="1.20.5.110">
    <property type="match status" value="1"/>
</dbReference>
<evidence type="ECO:0000256" key="1">
    <source>
        <dbReference type="ARBA" id="ARBA00006290"/>
    </source>
</evidence>
<accession>A0A0N5D889</accession>
<dbReference type="OMA" id="GCETKFV"/>
<dbReference type="Proteomes" id="UP000276776">
    <property type="component" value="Unassembled WGS sequence"/>
</dbReference>
<dbReference type="GO" id="GO:0071203">
    <property type="term" value="C:WASH complex"/>
    <property type="evidence" value="ECO:0007669"/>
    <property type="project" value="InterPro"/>
</dbReference>
<evidence type="ECO:0000313" key="6">
    <source>
        <dbReference type="WBParaSite" id="TCLT_0000931301-mRNA-1"/>
    </source>
</evidence>
<organism evidence="6">
    <name type="scientific">Thelazia callipaeda</name>
    <name type="common">Oriental eyeworm</name>
    <name type="synonym">Parasitic nematode</name>
    <dbReference type="NCBI Taxonomy" id="103827"/>
    <lineage>
        <taxon>Eukaryota</taxon>
        <taxon>Metazoa</taxon>
        <taxon>Ecdysozoa</taxon>
        <taxon>Nematoda</taxon>
        <taxon>Chromadorea</taxon>
        <taxon>Rhabditida</taxon>
        <taxon>Spirurina</taxon>
        <taxon>Spiruromorpha</taxon>
        <taxon>Thelazioidea</taxon>
        <taxon>Thelaziidae</taxon>
        <taxon>Thelazia</taxon>
    </lineage>
</organism>